<dbReference type="OrthoDB" id="1922221at2759"/>
<dbReference type="AlphaFoldDB" id="A0A8K0GLT0"/>
<reference evidence="5" key="1">
    <citation type="submission" date="2020-03" db="EMBL/GenBank/DDBJ databases">
        <title>A high-quality chromosome-level genome assembly of a woody plant with both climbing and erect habits, Rhamnella rubrinervis.</title>
        <authorList>
            <person name="Lu Z."/>
            <person name="Yang Y."/>
            <person name="Zhu X."/>
            <person name="Sun Y."/>
        </authorList>
    </citation>
    <scope>NUCLEOTIDE SEQUENCE</scope>
    <source>
        <strain evidence="5">BYM</strain>
        <tissue evidence="5">Leaf</tissue>
    </source>
</reference>
<dbReference type="EMBL" id="VOIH02000012">
    <property type="protein sequence ID" value="KAF3430974.1"/>
    <property type="molecule type" value="Genomic_DNA"/>
</dbReference>
<name>A0A8K0GLT0_9ROSA</name>
<evidence type="ECO:0000313" key="5">
    <source>
        <dbReference type="EMBL" id="KAF3430974.1"/>
    </source>
</evidence>
<dbReference type="GO" id="GO:0005546">
    <property type="term" value="F:phosphatidylinositol-4,5-bisphosphate binding"/>
    <property type="evidence" value="ECO:0007669"/>
    <property type="project" value="InterPro"/>
</dbReference>
<dbReference type="InterPro" id="IPR004140">
    <property type="entry name" value="Exo70"/>
</dbReference>
<dbReference type="Pfam" id="PF03081">
    <property type="entry name" value="Exo70_C"/>
    <property type="match status" value="1"/>
</dbReference>
<evidence type="ECO:0000313" key="6">
    <source>
        <dbReference type="Proteomes" id="UP000796880"/>
    </source>
</evidence>
<dbReference type="InterPro" id="IPR046364">
    <property type="entry name" value="Exo70_C"/>
</dbReference>
<comment type="function">
    <text evidence="3">Component of the exocyst complex.</text>
</comment>
<organism evidence="5 6">
    <name type="scientific">Rhamnella rubrinervis</name>
    <dbReference type="NCBI Taxonomy" id="2594499"/>
    <lineage>
        <taxon>Eukaryota</taxon>
        <taxon>Viridiplantae</taxon>
        <taxon>Streptophyta</taxon>
        <taxon>Embryophyta</taxon>
        <taxon>Tracheophyta</taxon>
        <taxon>Spermatophyta</taxon>
        <taxon>Magnoliopsida</taxon>
        <taxon>eudicotyledons</taxon>
        <taxon>Gunneridae</taxon>
        <taxon>Pentapetalae</taxon>
        <taxon>rosids</taxon>
        <taxon>fabids</taxon>
        <taxon>Rosales</taxon>
        <taxon>Rhamnaceae</taxon>
        <taxon>rhamnoid group</taxon>
        <taxon>Rhamneae</taxon>
        <taxon>Rhamnella</taxon>
    </lineage>
</organism>
<feature type="domain" description="Exocyst complex subunit Exo70 C-terminal" evidence="4">
    <location>
        <begin position="285"/>
        <end position="639"/>
    </location>
</feature>
<evidence type="ECO:0000256" key="3">
    <source>
        <dbReference type="RuleBase" id="RU365026"/>
    </source>
</evidence>
<dbReference type="SUPFAM" id="SSF74788">
    <property type="entry name" value="Cullin repeat-like"/>
    <property type="match status" value="1"/>
</dbReference>
<evidence type="ECO:0000256" key="1">
    <source>
        <dbReference type="ARBA" id="ARBA00006756"/>
    </source>
</evidence>
<accession>A0A8K0GLT0</accession>
<keyword evidence="2 3" id="KW-0813">Transport</keyword>
<dbReference type="InterPro" id="IPR016159">
    <property type="entry name" value="Cullin_repeat-like_dom_sf"/>
</dbReference>
<comment type="similarity">
    <text evidence="1 3">Belongs to the EXO70 family.</text>
</comment>
<dbReference type="GO" id="GO:0000145">
    <property type="term" value="C:exocyst"/>
    <property type="evidence" value="ECO:0007669"/>
    <property type="project" value="InterPro"/>
</dbReference>
<dbReference type="GO" id="GO:0015031">
    <property type="term" value="P:protein transport"/>
    <property type="evidence" value="ECO:0007669"/>
    <property type="project" value="UniProtKB-KW"/>
</dbReference>
<keyword evidence="6" id="KW-1185">Reference proteome</keyword>
<keyword evidence="3" id="KW-0653">Protein transport</keyword>
<dbReference type="Gene3D" id="1.20.1280.170">
    <property type="entry name" value="Exocyst complex component Exo70"/>
    <property type="match status" value="1"/>
</dbReference>
<keyword evidence="3" id="KW-0268">Exocytosis</keyword>
<protein>
    <recommendedName>
        <fullName evidence="3">Exocyst subunit Exo70 family protein</fullName>
    </recommendedName>
</protein>
<evidence type="ECO:0000256" key="2">
    <source>
        <dbReference type="ARBA" id="ARBA00022448"/>
    </source>
</evidence>
<dbReference type="Pfam" id="PF20669">
    <property type="entry name" value="Exo70_N"/>
    <property type="match status" value="1"/>
</dbReference>
<gene>
    <name evidence="5" type="ORF">FNV43_RR25704</name>
</gene>
<dbReference type="Proteomes" id="UP000796880">
    <property type="component" value="Unassembled WGS sequence"/>
</dbReference>
<comment type="caution">
    <text evidence="5">The sequence shown here is derived from an EMBL/GenBank/DDBJ whole genome shotgun (WGS) entry which is preliminary data.</text>
</comment>
<evidence type="ECO:0000259" key="4">
    <source>
        <dbReference type="Pfam" id="PF03081"/>
    </source>
</evidence>
<dbReference type="GO" id="GO:0006887">
    <property type="term" value="P:exocytosis"/>
    <property type="evidence" value="ECO:0007669"/>
    <property type="project" value="UniProtKB-KW"/>
</dbReference>
<dbReference type="PANTHER" id="PTHR12542:SF85">
    <property type="entry name" value="EXOCYST SUBUNIT EXO70 FAMILY PROTEIN"/>
    <property type="match status" value="1"/>
</dbReference>
<dbReference type="PANTHER" id="PTHR12542">
    <property type="entry name" value="EXOCYST COMPLEX PROTEIN EXO70"/>
    <property type="match status" value="1"/>
</dbReference>
<sequence length="678" mass="76570">MASELGSIDQIEAARQLLKASLEKSKRVASELDGTGPRLKKINKSLPSLEAAVRSFPMHESACLSFRDQVDGVIGPVSAVIKVHGTVSELETSLLSDPYADLSTYLLVVKRFEEALRFLASNCGLAIQWLEGILELLQSSVVSNDQCLLSVKKSLRILKELQALHGRARVNGGVLVAALDRLEAEFSKLLLGNTAPLSLSSSSSFGHEEAFITPSALPVSVVQKLQKIVERLNANDRVERCISLYVKVRVLNARRSLHALDLEYLAMEFSEIGDIRSIQDHIEPWGKHLEMAVKQLFDLEHKLCNNVFEKIGSDTNIACFARIVIESGFISFLEFGKKVTNTKRDPIKLLKLMDIFKVLNNLRSDFNRLFGGEACSEIQTLTRDLIKKVVDSICEIFWELPIQVESQRRCSPPSDGGVPKLVSFVTDYCNQLLGNEYRSILIQVLEIHQSWKKEGYEEGVLLSQFHNIMKEIGLNLDGWSKLYSDTSLSNLFMMNNHCHFYNLKGTKLGDVMGDSWLGAHEQYKDYYAALYLKESWGNLLPLLSQKCLIPISVNEETNQDLDERRLKAFNEAFDERYEKHSKWVISDEGLRNKVCQILVQTIVPVYQTHMEKYGVLVEKDCGASKYVKHTAKGLEVMLTSLFQPQLINYCSNKQAQAHLYGHIRNVLTNQFRFTLTAI</sequence>
<proteinExistence type="inferred from homology"/>